<proteinExistence type="predicted"/>
<feature type="region of interest" description="Disordered" evidence="6">
    <location>
        <begin position="488"/>
        <end position="520"/>
    </location>
</feature>
<dbReference type="PANTHER" id="PTHR42718:SF39">
    <property type="entry name" value="ACTINORHODIN TRANSPORTER-RELATED"/>
    <property type="match status" value="1"/>
</dbReference>
<evidence type="ECO:0000256" key="7">
    <source>
        <dbReference type="SAM" id="Phobius"/>
    </source>
</evidence>
<sequence length="520" mass="53969">MSSSSSPEPVADTAAAPSPPTAASRRRWVALAVVLLAAFLDNVDATIVTVALPAIQQDLHADFATAQWTLAGYALAFAVFLITGGRLGDIYGRKRLFITGVLGFTLASTVCGLATTPGMLVGGRLMQGLTAALMVPQVMSVIMTMFEQKEWVVAFSLMGAVLGLGGVSGPLLGGVLTDLDLFGLGWRSIFFVNIPFGILAIALAAWTMPESKSDRSPRLDITGVVLVTLASLGLMYPLVQGREQGWPGWMFALAAASALLFVAFGVQQGRRHRRDGSALVPPTLFAHRSFRVGVVVVMLAFSGITSFFLVLTYHMQLGLEWSALRTALVTVAFPIGIMATFQIAWRKGTANGRTFVAIGTSVMTLGTLAMIVAVSSQGAGIGWYHVAGAELVVGLGMGLCSPILTNVVLGDIPPQDAGAGSGVVNAVIQFGTAAGIAIVGVIFFSLTGSEATAAGRADTFSHATSVTLWYNVGVFALVALLSPLLPASKTPQAAPEAPPAEPAGQPAPSAAKDRLLLDSA</sequence>
<protein>
    <recommendedName>
        <fullName evidence="8">Major facilitator superfamily (MFS) profile domain-containing protein</fullName>
    </recommendedName>
</protein>
<feature type="transmembrane region" description="Helical" evidence="7">
    <location>
        <begin position="28"/>
        <end position="54"/>
    </location>
</feature>
<dbReference type="GO" id="GO:0022857">
    <property type="term" value="F:transmembrane transporter activity"/>
    <property type="evidence" value="ECO:0007669"/>
    <property type="project" value="InterPro"/>
</dbReference>
<keyword evidence="3 7" id="KW-1133">Transmembrane helix</keyword>
<dbReference type="PANTHER" id="PTHR42718">
    <property type="entry name" value="MAJOR FACILITATOR SUPERFAMILY MULTIDRUG TRANSPORTER MFSC"/>
    <property type="match status" value="1"/>
</dbReference>
<evidence type="ECO:0000256" key="4">
    <source>
        <dbReference type="ARBA" id="ARBA00023136"/>
    </source>
</evidence>
<dbReference type="Gene3D" id="1.20.1720.10">
    <property type="entry name" value="Multidrug resistance protein D"/>
    <property type="match status" value="2"/>
</dbReference>
<dbReference type="EMBL" id="MEHK01000002">
    <property type="protein sequence ID" value="OEJ22337.1"/>
    <property type="molecule type" value="Genomic_DNA"/>
</dbReference>
<dbReference type="Proteomes" id="UP000095705">
    <property type="component" value="Unassembled WGS sequence"/>
</dbReference>
<name>A0A1E5NZU9_9ACTN</name>
<dbReference type="PROSITE" id="PS50850">
    <property type="entry name" value="MFS"/>
    <property type="match status" value="1"/>
</dbReference>
<dbReference type="RefSeq" id="WP_069924388.1">
    <property type="nucleotide sequence ID" value="NZ_MEHK01000002.1"/>
</dbReference>
<evidence type="ECO:0000256" key="5">
    <source>
        <dbReference type="ARBA" id="ARBA00023251"/>
    </source>
</evidence>
<feature type="transmembrane region" description="Helical" evidence="7">
    <location>
        <begin position="323"/>
        <end position="343"/>
    </location>
</feature>
<dbReference type="InterPro" id="IPR011701">
    <property type="entry name" value="MFS"/>
</dbReference>
<feature type="transmembrane region" description="Helical" evidence="7">
    <location>
        <begin position="219"/>
        <end position="239"/>
    </location>
</feature>
<dbReference type="GO" id="GO:0046677">
    <property type="term" value="P:response to antibiotic"/>
    <property type="evidence" value="ECO:0007669"/>
    <property type="project" value="UniProtKB-KW"/>
</dbReference>
<keyword evidence="5" id="KW-0046">Antibiotic resistance</keyword>
<feature type="compositionally biased region" description="Basic and acidic residues" evidence="6">
    <location>
        <begin position="511"/>
        <end position="520"/>
    </location>
</feature>
<dbReference type="CDD" id="cd17321">
    <property type="entry name" value="MFS_MMR_MDR_like"/>
    <property type="match status" value="1"/>
</dbReference>
<feature type="transmembrane region" description="Helical" evidence="7">
    <location>
        <begin position="184"/>
        <end position="207"/>
    </location>
</feature>
<evidence type="ECO:0000256" key="2">
    <source>
        <dbReference type="ARBA" id="ARBA00022692"/>
    </source>
</evidence>
<keyword evidence="4 7" id="KW-0472">Membrane</keyword>
<feature type="transmembrane region" description="Helical" evidence="7">
    <location>
        <begin position="466"/>
        <end position="485"/>
    </location>
</feature>
<accession>A0A1E5NZU9</accession>
<dbReference type="STRING" id="36818.BGK67_32785"/>
<evidence type="ECO:0000256" key="6">
    <source>
        <dbReference type="SAM" id="MobiDB-lite"/>
    </source>
</evidence>
<evidence type="ECO:0000313" key="10">
    <source>
        <dbReference type="Proteomes" id="UP000095705"/>
    </source>
</evidence>
<dbReference type="AlphaFoldDB" id="A0A1E5NZU9"/>
<evidence type="ECO:0000259" key="8">
    <source>
        <dbReference type="PROSITE" id="PS50850"/>
    </source>
</evidence>
<evidence type="ECO:0000313" key="9">
    <source>
        <dbReference type="EMBL" id="OEJ22337.1"/>
    </source>
</evidence>
<keyword evidence="2 7" id="KW-0812">Transmembrane</keyword>
<organism evidence="9 10">
    <name type="scientific">Streptomyces subrutilus</name>
    <dbReference type="NCBI Taxonomy" id="36818"/>
    <lineage>
        <taxon>Bacteria</taxon>
        <taxon>Bacillati</taxon>
        <taxon>Actinomycetota</taxon>
        <taxon>Actinomycetes</taxon>
        <taxon>Kitasatosporales</taxon>
        <taxon>Streptomycetaceae</taxon>
        <taxon>Streptomyces</taxon>
    </lineage>
</organism>
<feature type="transmembrane region" description="Helical" evidence="7">
    <location>
        <begin position="422"/>
        <end position="446"/>
    </location>
</feature>
<dbReference type="InterPro" id="IPR020846">
    <property type="entry name" value="MFS_dom"/>
</dbReference>
<feature type="transmembrane region" description="Helical" evidence="7">
    <location>
        <begin position="355"/>
        <end position="375"/>
    </location>
</feature>
<comment type="subcellular location">
    <subcellularLocation>
        <location evidence="1">Cell membrane</location>
        <topology evidence="1">Multi-pass membrane protein</topology>
    </subcellularLocation>
</comment>
<dbReference type="GO" id="GO:0005886">
    <property type="term" value="C:plasma membrane"/>
    <property type="evidence" value="ECO:0007669"/>
    <property type="project" value="UniProtKB-SubCell"/>
</dbReference>
<dbReference type="SUPFAM" id="SSF103473">
    <property type="entry name" value="MFS general substrate transporter"/>
    <property type="match status" value="1"/>
</dbReference>
<evidence type="ECO:0000256" key="1">
    <source>
        <dbReference type="ARBA" id="ARBA00004651"/>
    </source>
</evidence>
<dbReference type="PRINTS" id="PR01036">
    <property type="entry name" value="TCRTETB"/>
</dbReference>
<feature type="transmembrane region" description="Helical" evidence="7">
    <location>
        <begin position="245"/>
        <end position="266"/>
    </location>
</feature>
<feature type="transmembrane region" description="Helical" evidence="7">
    <location>
        <begin position="381"/>
        <end position="410"/>
    </location>
</feature>
<feature type="transmembrane region" description="Helical" evidence="7">
    <location>
        <begin position="151"/>
        <end position="172"/>
    </location>
</feature>
<comment type="caution">
    <text evidence="9">The sequence shown here is derived from an EMBL/GenBank/DDBJ whole genome shotgun (WGS) entry which is preliminary data.</text>
</comment>
<feature type="transmembrane region" description="Helical" evidence="7">
    <location>
        <begin position="292"/>
        <end position="311"/>
    </location>
</feature>
<gene>
    <name evidence="9" type="ORF">BGK67_32785</name>
</gene>
<feature type="domain" description="Major facilitator superfamily (MFS) profile" evidence="8">
    <location>
        <begin position="30"/>
        <end position="491"/>
    </location>
</feature>
<feature type="region of interest" description="Disordered" evidence="6">
    <location>
        <begin position="1"/>
        <end position="20"/>
    </location>
</feature>
<feature type="transmembrane region" description="Helical" evidence="7">
    <location>
        <begin position="96"/>
        <end position="119"/>
    </location>
</feature>
<keyword evidence="10" id="KW-1185">Reference proteome</keyword>
<feature type="transmembrane region" description="Helical" evidence="7">
    <location>
        <begin position="66"/>
        <end position="84"/>
    </location>
</feature>
<reference evidence="9 10" key="1">
    <citation type="submission" date="2016-08" db="EMBL/GenBank/DDBJ databases">
        <title>The complete genome of Streptomyces subrutilus 10-1-1.</title>
        <authorList>
            <person name="Chen X."/>
        </authorList>
    </citation>
    <scope>NUCLEOTIDE SEQUENCE [LARGE SCALE GENOMIC DNA]</scope>
    <source>
        <strain evidence="9 10">10-1-1</strain>
    </source>
</reference>
<dbReference type="Pfam" id="PF07690">
    <property type="entry name" value="MFS_1"/>
    <property type="match status" value="1"/>
</dbReference>
<evidence type="ECO:0000256" key="3">
    <source>
        <dbReference type="ARBA" id="ARBA00022989"/>
    </source>
</evidence>
<feature type="transmembrane region" description="Helical" evidence="7">
    <location>
        <begin position="125"/>
        <end position="144"/>
    </location>
</feature>
<dbReference type="InterPro" id="IPR036259">
    <property type="entry name" value="MFS_trans_sf"/>
</dbReference>